<comment type="caution">
    <text evidence="2">The sequence shown here is derived from an EMBL/GenBank/DDBJ whole genome shotgun (WGS) entry which is preliminary data.</text>
</comment>
<dbReference type="Gene3D" id="3.30.565.10">
    <property type="entry name" value="Histidine kinase-like ATPase, C-terminal domain"/>
    <property type="match status" value="1"/>
</dbReference>
<reference evidence="2 3" key="1">
    <citation type="submission" date="2023-03" db="EMBL/GenBank/DDBJ databases">
        <title>Bacillus Genome Sequencing.</title>
        <authorList>
            <person name="Dunlap C."/>
        </authorList>
    </citation>
    <scope>NUCLEOTIDE SEQUENCE [LARGE SCALE GENOMIC DNA]</scope>
    <source>
        <strain evidence="2 3">B-23453</strain>
    </source>
</reference>
<gene>
    <name evidence="2" type="ORF">P4T90_23300</name>
</gene>
<evidence type="ECO:0000313" key="3">
    <source>
        <dbReference type="Proteomes" id="UP001341444"/>
    </source>
</evidence>
<evidence type="ECO:0000313" key="2">
    <source>
        <dbReference type="EMBL" id="MED1205962.1"/>
    </source>
</evidence>
<proteinExistence type="predicted"/>
<sequence length="135" mass="14894">MNTLALIPIQTEEDIIIARKMGRELAQTLQFQSLDKARIITAVSELARNIYRYAGNGHIQFEPLEEPWKIGLKIIASDTGPGIPDIQKALVPGYSTIGGLGAGIPGVKKMMDEFYIESSPREGTRITAIKWQAIK</sequence>
<dbReference type="Proteomes" id="UP001341444">
    <property type="component" value="Unassembled WGS sequence"/>
</dbReference>
<dbReference type="InterPro" id="IPR003594">
    <property type="entry name" value="HATPase_dom"/>
</dbReference>
<dbReference type="Pfam" id="PF02518">
    <property type="entry name" value="HATPase_c"/>
    <property type="match status" value="1"/>
</dbReference>
<dbReference type="SMART" id="SM00387">
    <property type="entry name" value="HATPase_c"/>
    <property type="match status" value="1"/>
</dbReference>
<dbReference type="SUPFAM" id="SSF55874">
    <property type="entry name" value="ATPase domain of HSP90 chaperone/DNA topoisomerase II/histidine kinase"/>
    <property type="match status" value="1"/>
</dbReference>
<organism evidence="2 3">
    <name type="scientific">Heyndrickxia acidicola</name>
    <dbReference type="NCBI Taxonomy" id="209389"/>
    <lineage>
        <taxon>Bacteria</taxon>
        <taxon>Bacillati</taxon>
        <taxon>Bacillota</taxon>
        <taxon>Bacilli</taxon>
        <taxon>Bacillales</taxon>
        <taxon>Bacillaceae</taxon>
        <taxon>Heyndrickxia</taxon>
    </lineage>
</organism>
<accession>A0ABU6MMN9</accession>
<dbReference type="RefSeq" id="WP_066271484.1">
    <property type="nucleotide sequence ID" value="NZ_JARMAB010000045.1"/>
</dbReference>
<name>A0ABU6MMN9_9BACI</name>
<dbReference type="CDD" id="cd16934">
    <property type="entry name" value="HATPase_RsbT-like"/>
    <property type="match status" value="1"/>
</dbReference>
<feature type="domain" description="Histidine kinase/HSP90-like ATPase" evidence="1">
    <location>
        <begin position="34"/>
        <end position="134"/>
    </location>
</feature>
<protein>
    <submittedName>
        <fullName evidence="2">Anti-sigma regulatory factor</fullName>
    </submittedName>
</protein>
<evidence type="ECO:0000259" key="1">
    <source>
        <dbReference type="SMART" id="SM00387"/>
    </source>
</evidence>
<keyword evidence="3" id="KW-1185">Reference proteome</keyword>
<dbReference type="InterPro" id="IPR036890">
    <property type="entry name" value="HATPase_C_sf"/>
</dbReference>
<dbReference type="EMBL" id="JARMAB010000045">
    <property type="protein sequence ID" value="MED1205962.1"/>
    <property type="molecule type" value="Genomic_DNA"/>
</dbReference>